<dbReference type="EMBL" id="LSMT01000713">
    <property type="protein sequence ID" value="PFX14899.1"/>
    <property type="molecule type" value="Genomic_DNA"/>
</dbReference>
<reference evidence="3" key="1">
    <citation type="journal article" date="2017" name="bioRxiv">
        <title>Comparative analysis of the genomes of Stylophora pistillata and Acropora digitifera provides evidence for extensive differences between species of corals.</title>
        <authorList>
            <person name="Voolstra C.R."/>
            <person name="Li Y."/>
            <person name="Liew Y.J."/>
            <person name="Baumgarten S."/>
            <person name="Zoccola D."/>
            <person name="Flot J.-F."/>
            <person name="Tambutte S."/>
            <person name="Allemand D."/>
            <person name="Aranda M."/>
        </authorList>
    </citation>
    <scope>NUCLEOTIDE SEQUENCE [LARGE SCALE GENOMIC DNA]</scope>
</reference>
<dbReference type="AlphaFoldDB" id="A0A2B4RDK6"/>
<evidence type="ECO:0000256" key="1">
    <source>
        <dbReference type="SAM" id="SignalP"/>
    </source>
</evidence>
<sequence length="185" mass="20289">MIAEWKALCFIAILFAVTGQSVNSQASDCSNNWQKANTAPVCFGARDTQFGSFYLPSGGGLVGIKLVHRYGYVSCAVGHPQHWSFWGCGQHSSLSQEVNVVITTSDNKIILPPGQLMKKNRAGKWVRVPGYHSASKEIVLTTFSDPYPVLAGQQLRLWYGEDLQGHTEADNGGRVCCDVYAQFQT</sequence>
<organism evidence="2 3">
    <name type="scientific">Stylophora pistillata</name>
    <name type="common">Smooth cauliflower coral</name>
    <dbReference type="NCBI Taxonomy" id="50429"/>
    <lineage>
        <taxon>Eukaryota</taxon>
        <taxon>Metazoa</taxon>
        <taxon>Cnidaria</taxon>
        <taxon>Anthozoa</taxon>
        <taxon>Hexacorallia</taxon>
        <taxon>Scleractinia</taxon>
        <taxon>Astrocoeniina</taxon>
        <taxon>Pocilloporidae</taxon>
        <taxon>Stylophora</taxon>
    </lineage>
</organism>
<dbReference type="Proteomes" id="UP000225706">
    <property type="component" value="Unassembled WGS sequence"/>
</dbReference>
<accession>A0A2B4RDK6</accession>
<protein>
    <recommendedName>
        <fullName evidence="4">Chitin-binding type-4 domain-containing protein</fullName>
    </recommendedName>
</protein>
<evidence type="ECO:0008006" key="4">
    <source>
        <dbReference type="Google" id="ProtNLM"/>
    </source>
</evidence>
<dbReference type="OrthoDB" id="5986342at2759"/>
<feature type="chain" id="PRO_5012676658" description="Chitin-binding type-4 domain-containing protein" evidence="1">
    <location>
        <begin position="25"/>
        <end position="185"/>
    </location>
</feature>
<evidence type="ECO:0000313" key="2">
    <source>
        <dbReference type="EMBL" id="PFX14899.1"/>
    </source>
</evidence>
<keyword evidence="1" id="KW-0732">Signal</keyword>
<feature type="signal peptide" evidence="1">
    <location>
        <begin position="1"/>
        <end position="24"/>
    </location>
</feature>
<name>A0A2B4RDK6_STYPI</name>
<evidence type="ECO:0000313" key="3">
    <source>
        <dbReference type="Proteomes" id="UP000225706"/>
    </source>
</evidence>
<keyword evidence="3" id="KW-1185">Reference proteome</keyword>
<proteinExistence type="predicted"/>
<comment type="caution">
    <text evidence="2">The sequence shown here is derived from an EMBL/GenBank/DDBJ whole genome shotgun (WGS) entry which is preliminary data.</text>
</comment>
<gene>
    <name evidence="2" type="ORF">AWC38_SpisGene20909</name>
</gene>